<dbReference type="OrthoDB" id="9807535at2"/>
<dbReference type="KEGG" id="mhey:H2LOC_004640"/>
<organism evidence="1 2">
    <name type="scientific">Methylocystis heyeri</name>
    <dbReference type="NCBI Taxonomy" id="391905"/>
    <lineage>
        <taxon>Bacteria</taxon>
        <taxon>Pseudomonadati</taxon>
        <taxon>Pseudomonadota</taxon>
        <taxon>Alphaproteobacteria</taxon>
        <taxon>Hyphomicrobiales</taxon>
        <taxon>Methylocystaceae</taxon>
        <taxon>Methylocystis</taxon>
    </lineage>
</organism>
<name>A0A6B8KDC8_9HYPH</name>
<dbReference type="Proteomes" id="UP000309061">
    <property type="component" value="Chromosome"/>
</dbReference>
<protein>
    <recommendedName>
        <fullName evidence="3">YCII-related domain-containing protein</fullName>
    </recommendedName>
</protein>
<accession>A0A6B8KDC8</accession>
<dbReference type="InterPro" id="IPR011008">
    <property type="entry name" value="Dimeric_a/b-barrel"/>
</dbReference>
<dbReference type="SUPFAM" id="SSF54909">
    <property type="entry name" value="Dimeric alpha+beta barrel"/>
    <property type="match status" value="1"/>
</dbReference>
<sequence>MSEFILFMHNDATDAIGDWEAYLDRLRASGRFQGGSAIETGMCVRKDDRRLPITDHLIGYLRVEASDIEDAKTFLQGNPHYESGGTIEIRALPRSD</sequence>
<keyword evidence="2" id="KW-1185">Reference proteome</keyword>
<evidence type="ECO:0000313" key="2">
    <source>
        <dbReference type="Proteomes" id="UP000309061"/>
    </source>
</evidence>
<evidence type="ECO:0008006" key="3">
    <source>
        <dbReference type="Google" id="ProtNLM"/>
    </source>
</evidence>
<proteinExistence type="predicted"/>
<reference evidence="1 2" key="1">
    <citation type="submission" date="2019-11" db="EMBL/GenBank/DDBJ databases">
        <title>The genome sequence of Methylocystis heyeri.</title>
        <authorList>
            <person name="Oshkin I.Y."/>
            <person name="Miroshnikov K."/>
            <person name="Dedysh S.N."/>
        </authorList>
    </citation>
    <scope>NUCLEOTIDE SEQUENCE [LARGE SCALE GENOMIC DNA]</scope>
    <source>
        <strain evidence="1 2">H2</strain>
    </source>
</reference>
<dbReference type="AlphaFoldDB" id="A0A6B8KDC8"/>
<evidence type="ECO:0000313" key="1">
    <source>
        <dbReference type="EMBL" id="QGM45031.1"/>
    </source>
</evidence>
<dbReference type="Gene3D" id="3.30.70.1060">
    <property type="entry name" value="Dimeric alpha+beta barrel"/>
    <property type="match status" value="1"/>
</dbReference>
<dbReference type="EMBL" id="CP046052">
    <property type="protein sequence ID" value="QGM45031.1"/>
    <property type="molecule type" value="Genomic_DNA"/>
</dbReference>
<dbReference type="RefSeq" id="WP_136495321.1">
    <property type="nucleotide sequence ID" value="NZ_CP046052.1"/>
</dbReference>
<gene>
    <name evidence="1" type="ORF">H2LOC_004640</name>
</gene>